<protein>
    <submittedName>
        <fullName evidence="3">DUF732 domain-containing protein</fullName>
    </submittedName>
</protein>
<gene>
    <name evidence="3" type="ORF">KIH27_01790</name>
</gene>
<sequence>MWLRVGLLASALLLGVAGFARADPDQDQRFLTMLDVQRPAGQNVPELIDTAHRVCEKLDGGMSFDDVRSRMVNNANRPGTAGRQPPGDIGSLAGRFITAAVLAYCPQNQGKLP</sequence>
<evidence type="ECO:0000313" key="4">
    <source>
        <dbReference type="Proteomes" id="UP001519535"/>
    </source>
</evidence>
<evidence type="ECO:0000259" key="2">
    <source>
        <dbReference type="Pfam" id="PF05305"/>
    </source>
</evidence>
<evidence type="ECO:0000313" key="3">
    <source>
        <dbReference type="EMBL" id="MBS9532316.1"/>
    </source>
</evidence>
<feature type="chain" id="PRO_5045993119" evidence="1">
    <location>
        <begin position="23"/>
        <end position="113"/>
    </location>
</feature>
<comment type="caution">
    <text evidence="3">The sequence shown here is derived from an EMBL/GenBank/DDBJ whole genome shotgun (WGS) entry which is preliminary data.</text>
</comment>
<feature type="signal peptide" evidence="1">
    <location>
        <begin position="1"/>
        <end position="22"/>
    </location>
</feature>
<proteinExistence type="predicted"/>
<name>A0ABS5RDF8_9MYCO</name>
<keyword evidence="4" id="KW-1185">Reference proteome</keyword>
<evidence type="ECO:0000256" key="1">
    <source>
        <dbReference type="SAM" id="SignalP"/>
    </source>
</evidence>
<dbReference type="RefSeq" id="WP_214091205.1">
    <property type="nucleotide sequence ID" value="NZ_JAHCLR010000003.1"/>
</dbReference>
<dbReference type="EMBL" id="JAHCLR010000003">
    <property type="protein sequence ID" value="MBS9532316.1"/>
    <property type="molecule type" value="Genomic_DNA"/>
</dbReference>
<keyword evidence="1" id="KW-0732">Signal</keyword>
<dbReference type="InterPro" id="IPR007969">
    <property type="entry name" value="DUF732"/>
</dbReference>
<accession>A0ABS5RDF8</accession>
<dbReference type="Pfam" id="PF05305">
    <property type="entry name" value="DUF732"/>
    <property type="match status" value="1"/>
</dbReference>
<organism evidence="3 4">
    <name type="scientific">Mycolicibacter acidiphilus</name>
    <dbReference type="NCBI Taxonomy" id="2835306"/>
    <lineage>
        <taxon>Bacteria</taxon>
        <taxon>Bacillati</taxon>
        <taxon>Actinomycetota</taxon>
        <taxon>Actinomycetes</taxon>
        <taxon>Mycobacteriales</taxon>
        <taxon>Mycobacteriaceae</taxon>
        <taxon>Mycolicibacter</taxon>
    </lineage>
</organism>
<dbReference type="Proteomes" id="UP001519535">
    <property type="component" value="Unassembled WGS sequence"/>
</dbReference>
<feature type="domain" description="DUF732" evidence="2">
    <location>
        <begin position="26"/>
        <end position="107"/>
    </location>
</feature>
<reference evidence="3 4" key="1">
    <citation type="submission" date="2021-05" db="EMBL/GenBank/DDBJ databases">
        <title>Mycobacterium acidophilum sp. nov., an extremely acid-tolerant member of the genus Mycobacterium.</title>
        <authorList>
            <person name="Xia J."/>
        </authorList>
    </citation>
    <scope>NUCLEOTIDE SEQUENCE [LARGE SCALE GENOMIC DNA]</scope>
    <source>
        <strain evidence="3 4">M1</strain>
    </source>
</reference>